<keyword evidence="3" id="KW-1185">Reference proteome</keyword>
<keyword evidence="2" id="KW-0614">Plasmid</keyword>
<accession>A0ABM5VQJ5</accession>
<feature type="coiled-coil region" evidence="1">
    <location>
        <begin position="12"/>
        <end position="74"/>
    </location>
</feature>
<geneLocation type="plasmid" evidence="2 3">
    <name>pTA78</name>
</geneLocation>
<gene>
    <name evidence="2" type="ORF">TO73_2819</name>
</gene>
<reference evidence="3" key="1">
    <citation type="journal article" date="2015" name="PLoS ONE">
        <title>Complete Genome Sequence of Thermus aquaticus Y51MC23.</title>
        <authorList>
            <person name="Brumm P.J."/>
            <person name="Monsma S."/>
            <person name="Keough B."/>
            <person name="Jasinovica S."/>
            <person name="Ferguson E."/>
            <person name="Schoenfeld T."/>
            <person name="Lodes M."/>
            <person name="Mead D.A."/>
        </authorList>
    </citation>
    <scope>NUCLEOTIDE SEQUENCE [LARGE SCALE GENOMIC DNA]</scope>
    <source>
        <strain evidence="3">BAA-2747 / Y51MC23</strain>
    </source>
</reference>
<keyword evidence="1" id="KW-0175">Coiled coil</keyword>
<evidence type="ECO:0008006" key="4">
    <source>
        <dbReference type="Google" id="ProtNLM"/>
    </source>
</evidence>
<name>A0ABM5VQJ5_THEA5</name>
<dbReference type="RefSeq" id="WP_003048860.1">
    <property type="nucleotide sequence ID" value="NZ_CP010826.1"/>
</dbReference>
<protein>
    <recommendedName>
        <fullName evidence="4">Chromosome partition protein Smc</fullName>
    </recommendedName>
</protein>
<evidence type="ECO:0000313" key="3">
    <source>
        <dbReference type="Proteomes" id="UP000058660"/>
    </source>
</evidence>
<organism evidence="2 3">
    <name type="scientific">Thermus aquaticus (strain ATCC BAA-2747 / Y51MC23)</name>
    <dbReference type="NCBI Taxonomy" id="498848"/>
    <lineage>
        <taxon>Bacteria</taxon>
        <taxon>Thermotogati</taxon>
        <taxon>Deinococcota</taxon>
        <taxon>Deinococci</taxon>
        <taxon>Thermales</taxon>
        <taxon>Thermaceae</taxon>
        <taxon>Thermus</taxon>
    </lineage>
</organism>
<evidence type="ECO:0000313" key="2">
    <source>
        <dbReference type="EMBL" id="ALJ92340.1"/>
    </source>
</evidence>
<evidence type="ECO:0000256" key="1">
    <source>
        <dbReference type="SAM" id="Coils"/>
    </source>
</evidence>
<dbReference type="Proteomes" id="UP000058660">
    <property type="component" value="Plasmid pTA78"/>
</dbReference>
<sequence length="157" mass="19139">MKDCEEELRWYEKRWEEDVGRLRKEMEELKRLLEEQSEEALALKRERSRWQERETELISQIEDLRRALRRAQNRSPLGEGFFRYLSKELALWDQALLQEAQKLTGERLLEWMGERWRERKEALNLLLVGEEPDWKRLRTGLLLEWALLGWLEGLEDG</sequence>
<dbReference type="EMBL" id="CP010826">
    <property type="protein sequence ID" value="ALJ92340.1"/>
    <property type="molecule type" value="Genomic_DNA"/>
</dbReference>
<proteinExistence type="predicted"/>